<reference evidence="19" key="1">
    <citation type="submission" date="2022-01" db="EMBL/GenBank/DDBJ databases">
        <authorList>
            <person name="King R."/>
        </authorList>
    </citation>
    <scope>NUCLEOTIDE SEQUENCE</scope>
</reference>
<evidence type="ECO:0000256" key="13">
    <source>
        <dbReference type="ARBA" id="ARBA00043946"/>
    </source>
</evidence>
<keyword evidence="2" id="KW-1003">Cell membrane</keyword>
<feature type="region of interest" description="Disordered" evidence="16">
    <location>
        <begin position="934"/>
        <end position="982"/>
    </location>
</feature>
<feature type="region of interest" description="Disordered" evidence="16">
    <location>
        <begin position="1219"/>
        <end position="1297"/>
    </location>
</feature>
<dbReference type="PANTHER" id="PTHR10117">
    <property type="entry name" value="TRANSIENT RECEPTOR POTENTIAL CHANNEL"/>
    <property type="match status" value="1"/>
</dbReference>
<feature type="transmembrane region" description="Helical" evidence="17">
    <location>
        <begin position="631"/>
        <end position="653"/>
    </location>
</feature>
<keyword evidence="1" id="KW-0813">Transport</keyword>
<feature type="repeat" description="ANK" evidence="15">
    <location>
        <begin position="140"/>
        <end position="172"/>
    </location>
</feature>
<evidence type="ECO:0000256" key="1">
    <source>
        <dbReference type="ARBA" id="ARBA00022448"/>
    </source>
</evidence>
<dbReference type="InterPro" id="IPR005821">
    <property type="entry name" value="Ion_trans_dom"/>
</dbReference>
<dbReference type="InterPro" id="IPR002110">
    <property type="entry name" value="Ankyrin_rpt"/>
</dbReference>
<keyword evidence="8 15" id="KW-0040">ANK repeat</keyword>
<evidence type="ECO:0000256" key="11">
    <source>
        <dbReference type="ARBA" id="ARBA00023273"/>
    </source>
</evidence>
<dbReference type="GO" id="GO:0050877">
    <property type="term" value="P:nervous system process"/>
    <property type="evidence" value="ECO:0007669"/>
    <property type="project" value="UniProtKB-ARBA"/>
</dbReference>
<dbReference type="GO" id="GO:0015279">
    <property type="term" value="F:store-operated calcium channel activity"/>
    <property type="evidence" value="ECO:0007669"/>
    <property type="project" value="TreeGrafter"/>
</dbReference>
<evidence type="ECO:0000256" key="9">
    <source>
        <dbReference type="ARBA" id="ARBA00023065"/>
    </source>
</evidence>
<dbReference type="GO" id="GO:0070679">
    <property type="term" value="F:inositol 1,4,5 trisphosphate binding"/>
    <property type="evidence" value="ECO:0007669"/>
    <property type="project" value="TreeGrafter"/>
</dbReference>
<keyword evidence="4" id="KW-0107">Calcium channel</keyword>
<evidence type="ECO:0000256" key="6">
    <source>
        <dbReference type="ARBA" id="ARBA00022737"/>
    </source>
</evidence>
<keyword evidence="10 17" id="KW-0472">Membrane</keyword>
<dbReference type="GO" id="GO:0030425">
    <property type="term" value="C:dendrite"/>
    <property type="evidence" value="ECO:0007669"/>
    <property type="project" value="UniProtKB-ARBA"/>
</dbReference>
<dbReference type="GO" id="GO:0051480">
    <property type="term" value="P:regulation of cytosolic calcium ion concentration"/>
    <property type="evidence" value="ECO:0007669"/>
    <property type="project" value="TreeGrafter"/>
</dbReference>
<evidence type="ECO:0000256" key="14">
    <source>
        <dbReference type="ARBA" id="ARBA00060916"/>
    </source>
</evidence>
<feature type="transmembrane region" description="Helical" evidence="17">
    <location>
        <begin position="417"/>
        <end position="439"/>
    </location>
</feature>
<organism evidence="19 20">
    <name type="scientific">Psylliodes chrysocephalus</name>
    <dbReference type="NCBI Taxonomy" id="3402493"/>
    <lineage>
        <taxon>Eukaryota</taxon>
        <taxon>Metazoa</taxon>
        <taxon>Ecdysozoa</taxon>
        <taxon>Arthropoda</taxon>
        <taxon>Hexapoda</taxon>
        <taxon>Insecta</taxon>
        <taxon>Pterygota</taxon>
        <taxon>Neoptera</taxon>
        <taxon>Endopterygota</taxon>
        <taxon>Coleoptera</taxon>
        <taxon>Polyphaga</taxon>
        <taxon>Cucujiformia</taxon>
        <taxon>Chrysomeloidea</taxon>
        <taxon>Chrysomelidae</taxon>
        <taxon>Galerucinae</taxon>
        <taxon>Alticini</taxon>
        <taxon>Psylliodes</taxon>
    </lineage>
</organism>
<dbReference type="GO" id="GO:0034703">
    <property type="term" value="C:cation channel complex"/>
    <property type="evidence" value="ECO:0007669"/>
    <property type="project" value="UniProtKB-ARBA"/>
</dbReference>
<dbReference type="Pfam" id="PF08344">
    <property type="entry name" value="TRP_2"/>
    <property type="match status" value="1"/>
</dbReference>
<evidence type="ECO:0000256" key="12">
    <source>
        <dbReference type="ARBA" id="ARBA00023303"/>
    </source>
</evidence>
<dbReference type="EMBL" id="OV651818">
    <property type="protein sequence ID" value="CAH1111507.1"/>
    <property type="molecule type" value="Genomic_DNA"/>
</dbReference>
<dbReference type="InterPro" id="IPR002153">
    <property type="entry name" value="TRPC_channel"/>
</dbReference>
<feature type="transmembrane region" description="Helical" evidence="17">
    <location>
        <begin position="500"/>
        <end position="521"/>
    </location>
</feature>
<dbReference type="InterPro" id="IPR013555">
    <property type="entry name" value="TRP_dom"/>
</dbReference>
<feature type="transmembrane region" description="Helical" evidence="17">
    <location>
        <begin position="541"/>
        <end position="566"/>
    </location>
</feature>
<dbReference type="SUPFAM" id="SSF48403">
    <property type="entry name" value="Ankyrin repeat"/>
    <property type="match status" value="1"/>
</dbReference>
<dbReference type="SMART" id="SM01420">
    <property type="entry name" value="TRP_2"/>
    <property type="match status" value="1"/>
</dbReference>
<dbReference type="PROSITE" id="PS50297">
    <property type="entry name" value="ANK_REP_REGION"/>
    <property type="match status" value="1"/>
</dbReference>
<dbReference type="Pfam" id="PF00023">
    <property type="entry name" value="Ank"/>
    <property type="match status" value="1"/>
</dbReference>
<dbReference type="FunFam" id="1.25.40.20:FF:000221">
    <property type="entry name" value="Transient receptor potential-gamma protein"/>
    <property type="match status" value="1"/>
</dbReference>
<feature type="transmembrane region" description="Helical" evidence="17">
    <location>
        <begin position="459"/>
        <end position="479"/>
    </location>
</feature>
<evidence type="ECO:0000256" key="10">
    <source>
        <dbReference type="ARBA" id="ARBA00023136"/>
    </source>
</evidence>
<dbReference type="Gene3D" id="1.25.40.20">
    <property type="entry name" value="Ankyrin repeat-containing domain"/>
    <property type="match status" value="1"/>
</dbReference>
<evidence type="ECO:0000256" key="7">
    <source>
        <dbReference type="ARBA" id="ARBA00022989"/>
    </source>
</evidence>
<dbReference type="Proteomes" id="UP001153636">
    <property type="component" value="Chromosome 6"/>
</dbReference>
<keyword evidence="3" id="KW-0109">Calcium transport</keyword>
<feature type="region of interest" description="Disordered" evidence="16">
    <location>
        <begin position="995"/>
        <end position="1031"/>
    </location>
</feature>
<dbReference type="PANTHER" id="PTHR10117:SF47">
    <property type="entry name" value="TRANSIENT-RECEPTOR-POTENTIAL-LIKE PROTEIN"/>
    <property type="match status" value="1"/>
</dbReference>
<keyword evidence="5 17" id="KW-0812">Transmembrane</keyword>
<evidence type="ECO:0000256" key="15">
    <source>
        <dbReference type="PROSITE-ProRule" id="PRU00023"/>
    </source>
</evidence>
<protein>
    <recommendedName>
        <fullName evidence="18">Transient receptor ion channel domain-containing protein</fullName>
    </recommendedName>
</protein>
<dbReference type="InterPro" id="IPR036770">
    <property type="entry name" value="Ankyrin_rpt-contain_sf"/>
</dbReference>
<dbReference type="SMART" id="SM00248">
    <property type="entry name" value="ANK"/>
    <property type="match status" value="2"/>
</dbReference>
<dbReference type="PROSITE" id="PS50088">
    <property type="entry name" value="ANK_REPEAT"/>
    <property type="match status" value="1"/>
</dbReference>
<feature type="compositionally biased region" description="Polar residues" evidence="16">
    <location>
        <begin position="995"/>
        <end position="1021"/>
    </location>
</feature>
<evidence type="ECO:0000313" key="20">
    <source>
        <dbReference type="Proteomes" id="UP001153636"/>
    </source>
</evidence>
<keyword evidence="12" id="KW-0407">Ion channel</keyword>
<dbReference type="GO" id="GO:0033583">
    <property type="term" value="C:rhabdomere membrane"/>
    <property type="evidence" value="ECO:0007669"/>
    <property type="project" value="UniProtKB-SubCell"/>
</dbReference>
<dbReference type="Pfam" id="PF00520">
    <property type="entry name" value="Ion_trans"/>
    <property type="match status" value="1"/>
</dbReference>
<feature type="compositionally biased region" description="Low complexity" evidence="16">
    <location>
        <begin position="1267"/>
        <end position="1278"/>
    </location>
</feature>
<gene>
    <name evidence="19" type="ORF">PSYICH_LOCUS12802</name>
</gene>
<comment type="subcellular location">
    <subcellularLocation>
        <location evidence="13">Cell projection</location>
        <location evidence="13">Rhabdomere membrane</location>
        <topology evidence="13">Multi-pass membrane protein</topology>
    </subcellularLocation>
</comment>
<comment type="similarity">
    <text evidence="14">Belongs to the transient receptor (TC 1.A.4) family. STrpC subfamily.</text>
</comment>
<evidence type="ECO:0000256" key="17">
    <source>
        <dbReference type="SAM" id="Phobius"/>
    </source>
</evidence>
<evidence type="ECO:0000256" key="2">
    <source>
        <dbReference type="ARBA" id="ARBA00022475"/>
    </source>
</evidence>
<keyword evidence="20" id="KW-1185">Reference proteome</keyword>
<evidence type="ECO:0000256" key="4">
    <source>
        <dbReference type="ARBA" id="ARBA00022673"/>
    </source>
</evidence>
<evidence type="ECO:0000256" key="3">
    <source>
        <dbReference type="ARBA" id="ARBA00022568"/>
    </source>
</evidence>
<dbReference type="OrthoDB" id="2373987at2759"/>
<keyword evidence="6" id="KW-0677">Repeat</keyword>
<proteinExistence type="inferred from homology"/>
<name>A0A9P0CY71_9CUCU</name>
<feature type="domain" description="Transient receptor ion channel" evidence="18">
    <location>
        <begin position="175"/>
        <end position="237"/>
    </location>
</feature>
<sequence length="1297" mass="147789">MKSDVDVESKITRKTLLMPKLPNILTLEEKKYLLAVERGDLANVRRILQKAQRKKLTIDINCMDSLGRGALTIAIDQENLEMVELLVVMGVETRDSLLHAINVEFVEAVELLLEHEELIHEEGEPYSWQKVDINTAMFTPDLTPLILAAHRNNYEILKILLDRGATVPMPHDIKCGCEECIRQSEEDSLRHSLSRLNEYKALASPSLIALSSSDPLLTAFQLSWELRNLAFAEPECKSEYMELRLQCQQFAVDLLHQSRNSQELAIILNHDPDNPPYEEGEHMKLARLELAIQYKQKKFVSHPNIQQLLAAIWYEGVPGFRRKSSKDKLLIIVKTALLFPFYCLLYYIAPETKTGKLMRKPFMKFLIHASAYLFFLLLLILVSLRADDLVLQHFGSDSMKAYVIEKYERQRGNPPTILEYAILLYVLGFILEETLEIFVEGMNSYLRNLWNFIDFTRNVLYTAVFFLRVVSYFQQAAEIRNDPTTAYIRREDWYAFDPQLIAEGLFAAANIFSALKLVHLFSINPHLGPLQISLGRMVIDIVKFFFIYSLVLFAFACGLNQLLWYFSNLEKQKCYHLPNGEPDFDGAADACMKWRRFANVFESSQSLFWASFGMVDLVSFELTGIKTYTRFWGLLMFGSYSVINVIVLLNLLIAMMSNSYAMIDEHSDTEWKFARTKLWMSYFEETGTLPPPFNIFPKPKMLFKLCGVRKKDKLRRMSTKRRNREEKERDYRYTAVMRSLVWRYISAMHRKCDEELVTEDDVNELKSDISSFRYEILEVLGKSGMDISSAEKKDKAILGKKMKIWERRLMRDFKVAPVTQDEDEELFAPPPENENSLARFRRIAKLVVLDTNTVKWRQVVKHAQIASQIGRCHRKDSFRKQQNLQRAMDEAKQLAISKTPDASRATTPITPIILPDLSGAGIVDVVTGGDSGKNKNIYALSPNFQTRTEKHKKQKAPSTPNLTEDSSLLRNKGDATGSISPISPQEDLIQLESAKSSPLTSNQNLGHSSSSESLDQIQNDSGDSDYPLAVTSPPIIITSPLDETITSQNKNDLELKSELDDILGDDWNTPDDDNVIEEIIPRPLSPVPTLLCKQDERSKTPSPELPKQLSEEIGPKMIFPEPSQQFNNILSDSSPKKIIPKKTYESKSVSELRVQFDIGQNKILEDLQDSKCPKIDIPKSPDRASEQFKKPDVVVTVSLDEEQNKIPIEIKESVSMISAGDDKSGSIGLKLASSSKESPEKCKPLSPSKPSVTFSDLEQIPCLQPKTPATTPATTPLAQRNIQRIHDKKTQPKYGWL</sequence>
<keyword evidence="11" id="KW-0966">Cell projection</keyword>
<keyword evidence="3" id="KW-0106">Calcium</keyword>
<keyword evidence="9" id="KW-0406">Ion transport</keyword>
<dbReference type="PRINTS" id="PR01097">
    <property type="entry name" value="TRNSRECEPTRP"/>
</dbReference>
<feature type="transmembrane region" description="Helical" evidence="17">
    <location>
        <begin position="365"/>
        <end position="384"/>
    </location>
</feature>
<dbReference type="NCBIfam" id="TIGR00870">
    <property type="entry name" value="trp"/>
    <property type="match status" value="1"/>
</dbReference>
<evidence type="ECO:0000313" key="19">
    <source>
        <dbReference type="EMBL" id="CAH1111507.1"/>
    </source>
</evidence>
<accession>A0A9P0CY71</accession>
<evidence type="ECO:0000259" key="18">
    <source>
        <dbReference type="SMART" id="SM01420"/>
    </source>
</evidence>
<keyword evidence="7 17" id="KW-1133">Transmembrane helix</keyword>
<evidence type="ECO:0000256" key="5">
    <source>
        <dbReference type="ARBA" id="ARBA00022692"/>
    </source>
</evidence>
<evidence type="ECO:0000256" key="16">
    <source>
        <dbReference type="SAM" id="MobiDB-lite"/>
    </source>
</evidence>
<evidence type="ECO:0000256" key="8">
    <source>
        <dbReference type="ARBA" id="ARBA00023043"/>
    </source>
</evidence>
<feature type="transmembrane region" description="Helical" evidence="17">
    <location>
        <begin position="329"/>
        <end position="349"/>
    </location>
</feature>
<feature type="compositionally biased region" description="Polar residues" evidence="16">
    <location>
        <begin position="956"/>
        <end position="969"/>
    </location>
</feature>